<dbReference type="InterPro" id="IPR002477">
    <property type="entry name" value="Peptidoglycan-bd-like"/>
</dbReference>
<dbReference type="SUPFAM" id="SSF47090">
    <property type="entry name" value="PGBD-like"/>
    <property type="match status" value="1"/>
</dbReference>
<dbReference type="InterPro" id="IPR023347">
    <property type="entry name" value="Lysozyme_dom_sf"/>
</dbReference>
<dbReference type="Gene3D" id="3.40.80.10">
    <property type="entry name" value="Peptidoglycan recognition protein-like"/>
    <property type="match status" value="1"/>
</dbReference>
<dbReference type="InterPro" id="IPR034690">
    <property type="entry name" value="Endolysin_T4_type"/>
</dbReference>
<comment type="caution">
    <text evidence="9">The sequence shown here is derived from an EMBL/GenBank/DDBJ whole genome shotgun (WGS) entry which is preliminary data.</text>
</comment>
<dbReference type="Gene3D" id="1.10.530.40">
    <property type="match status" value="1"/>
</dbReference>
<dbReference type="PANTHER" id="PTHR38107">
    <property type="match status" value="1"/>
</dbReference>
<dbReference type="Proteomes" id="UP001555342">
    <property type="component" value="Unassembled WGS sequence"/>
</dbReference>
<comment type="catalytic activity">
    <reaction evidence="1 7">
        <text>Hydrolysis of (1-&gt;4)-beta-linkages between N-acetylmuramic acid and N-acetyl-D-glucosamine residues in a peptidoglycan and between N-acetyl-D-glucosamine residues in chitodextrins.</text>
        <dbReference type="EC" id="3.2.1.17"/>
    </reaction>
</comment>
<evidence type="ECO:0000256" key="6">
    <source>
        <dbReference type="ARBA" id="ARBA00023295"/>
    </source>
</evidence>
<dbReference type="InterPro" id="IPR002196">
    <property type="entry name" value="Glyco_hydro_24"/>
</dbReference>
<keyword evidence="10" id="KW-1185">Reference proteome</keyword>
<accession>A0ABV3NZP8</accession>
<dbReference type="Pfam" id="PF01510">
    <property type="entry name" value="Amidase_2"/>
    <property type="match status" value="1"/>
</dbReference>
<dbReference type="InterPro" id="IPR002502">
    <property type="entry name" value="Amidase_domain"/>
</dbReference>
<dbReference type="Pfam" id="PF00959">
    <property type="entry name" value="Phage_lysozyme"/>
    <property type="match status" value="1"/>
</dbReference>
<dbReference type="PANTHER" id="PTHR38107:SF3">
    <property type="entry name" value="LYSOZYME RRRD-RELATED"/>
    <property type="match status" value="1"/>
</dbReference>
<dbReference type="InterPro" id="IPR036366">
    <property type="entry name" value="PGBDSf"/>
</dbReference>
<dbReference type="Gene3D" id="1.10.101.10">
    <property type="entry name" value="PGBD-like superfamily/PGBD"/>
    <property type="match status" value="1"/>
</dbReference>
<dbReference type="InterPro" id="IPR023346">
    <property type="entry name" value="Lysozyme-like_dom_sf"/>
</dbReference>
<dbReference type="InterPro" id="IPR033907">
    <property type="entry name" value="Endolysin_autolysin"/>
</dbReference>
<keyword evidence="6 7" id="KW-0326">Glycosidase</keyword>
<dbReference type="RefSeq" id="WP_367597030.1">
    <property type="nucleotide sequence ID" value="NZ_JBFMVT010000002.1"/>
</dbReference>
<comment type="similarity">
    <text evidence="7">Belongs to the glycosyl hydrolase 24 family.</text>
</comment>
<evidence type="ECO:0000256" key="4">
    <source>
        <dbReference type="ARBA" id="ARBA00022801"/>
    </source>
</evidence>
<evidence type="ECO:0000256" key="2">
    <source>
        <dbReference type="ARBA" id="ARBA00022529"/>
    </source>
</evidence>
<keyword evidence="2 7" id="KW-0929">Antimicrobial</keyword>
<evidence type="ECO:0000259" key="8">
    <source>
        <dbReference type="SMART" id="SM00644"/>
    </source>
</evidence>
<dbReference type="SUPFAM" id="SSF53955">
    <property type="entry name" value="Lysozyme-like"/>
    <property type="match status" value="1"/>
</dbReference>
<evidence type="ECO:0000256" key="5">
    <source>
        <dbReference type="ARBA" id="ARBA00023200"/>
    </source>
</evidence>
<dbReference type="InterPro" id="IPR051018">
    <property type="entry name" value="Bacteriophage_GH24"/>
</dbReference>
<feature type="domain" description="N-acetylmuramoyl-L-alanine amidase" evidence="8">
    <location>
        <begin position="24"/>
        <end position="169"/>
    </location>
</feature>
<keyword evidence="5" id="KW-1035">Host cytoplasm</keyword>
<dbReference type="InterPro" id="IPR036365">
    <property type="entry name" value="PGBD-like_sf"/>
</dbReference>
<dbReference type="InterPro" id="IPR036505">
    <property type="entry name" value="Amidase/PGRP_sf"/>
</dbReference>
<name>A0ABV3NZP8_9ENTR</name>
<keyword evidence="4 7" id="KW-0378">Hydrolase</keyword>
<organism evidence="9 10">
    <name type="scientific">Buttiauxella gaviniae</name>
    <dbReference type="NCBI Taxonomy" id="82990"/>
    <lineage>
        <taxon>Bacteria</taxon>
        <taxon>Pseudomonadati</taxon>
        <taxon>Pseudomonadota</taxon>
        <taxon>Gammaproteobacteria</taxon>
        <taxon>Enterobacterales</taxon>
        <taxon>Enterobacteriaceae</taxon>
        <taxon>Buttiauxella</taxon>
    </lineage>
</organism>
<evidence type="ECO:0000256" key="3">
    <source>
        <dbReference type="ARBA" id="ARBA00022638"/>
    </source>
</evidence>
<dbReference type="SUPFAM" id="SSF55846">
    <property type="entry name" value="N-acetylmuramoyl-L-alanine amidase-like"/>
    <property type="match status" value="1"/>
</dbReference>
<dbReference type="SMART" id="SM00644">
    <property type="entry name" value="Ami_2"/>
    <property type="match status" value="1"/>
</dbReference>
<evidence type="ECO:0000313" key="9">
    <source>
        <dbReference type="EMBL" id="MEW7315023.1"/>
    </source>
</evidence>
<proteinExistence type="inferred from homology"/>
<evidence type="ECO:0000256" key="1">
    <source>
        <dbReference type="ARBA" id="ARBA00000632"/>
    </source>
</evidence>
<sequence length="430" mass="46480">MVYSLTWLPDVLEAAGLKVAECTGWRTRGRGDVGTIRGVICHHTAGAQQGVMPSLNTLINGRAATAQTKPLTGLLAQLGLARDGTYFVVAAGRANHAGAGRWQGIESGNTSFIGIEAENTGINEPWTEVQLDAYCRGVAAILKHIGASENMVCGHKEFALPQGRKVDPTLDMDTFREKVGQILRGKAQLRPSIPSSDSSGRATLRRGAKGELVRQVQFTIGITKDGYFGPNTEATVREFQRHHALVPDGIVGPKTWSELLKISATPTAQSKTAPAVIEGKFKPDQACIDLIKKYESCKLTAYPDPGSGGEPWTIGWGSTGPDINKETKWTQEECDQRFDSDLIHYGNQVVALLGSAETSAAQFGALTSFAYNAGLHALEESTLLRKHKAGNFEGAAEEFARWIYGSGKKLPGLIRRREEEASLYRSGKIE</sequence>
<evidence type="ECO:0000313" key="10">
    <source>
        <dbReference type="Proteomes" id="UP001555342"/>
    </source>
</evidence>
<dbReference type="HAMAP" id="MF_04110">
    <property type="entry name" value="ENDOLYSIN_T4"/>
    <property type="match status" value="1"/>
</dbReference>
<dbReference type="Pfam" id="PF01471">
    <property type="entry name" value="PG_binding_1"/>
    <property type="match status" value="1"/>
</dbReference>
<evidence type="ECO:0000256" key="7">
    <source>
        <dbReference type="RuleBase" id="RU003788"/>
    </source>
</evidence>
<reference evidence="9 10" key="1">
    <citation type="submission" date="2024-07" db="EMBL/GenBank/DDBJ databases">
        <authorList>
            <person name="Wang L."/>
        </authorList>
    </citation>
    <scope>NUCLEOTIDE SEQUENCE [LARGE SCALE GENOMIC DNA]</scope>
    <source>
        <strain evidence="9 10">WL359</strain>
    </source>
</reference>
<dbReference type="EC" id="3.2.1.17" evidence="7"/>
<dbReference type="GO" id="GO:0016787">
    <property type="term" value="F:hydrolase activity"/>
    <property type="evidence" value="ECO:0007669"/>
    <property type="project" value="UniProtKB-KW"/>
</dbReference>
<dbReference type="CDD" id="cd00737">
    <property type="entry name" value="lyz_endolysin_autolysin"/>
    <property type="match status" value="1"/>
</dbReference>
<keyword evidence="3 7" id="KW-0081">Bacteriolytic enzyme</keyword>
<dbReference type="EMBL" id="JBFMVT010000002">
    <property type="protein sequence ID" value="MEW7315023.1"/>
    <property type="molecule type" value="Genomic_DNA"/>
</dbReference>
<protein>
    <recommendedName>
        <fullName evidence="7">Lysozyme</fullName>
        <ecNumber evidence="7">3.2.1.17</ecNumber>
    </recommendedName>
</protein>
<gene>
    <name evidence="9" type="ORF">AB1E22_20330</name>
</gene>